<feature type="compositionally biased region" description="Basic and acidic residues" evidence="2">
    <location>
        <begin position="44"/>
        <end position="59"/>
    </location>
</feature>
<dbReference type="PANTHER" id="PTHR11521">
    <property type="entry name" value="TROPONIN T"/>
    <property type="match status" value="1"/>
</dbReference>
<feature type="compositionally biased region" description="Basic and acidic residues" evidence="2">
    <location>
        <begin position="80"/>
        <end position="100"/>
    </location>
</feature>
<comment type="similarity">
    <text evidence="1">Belongs to the troponin T family.</text>
</comment>
<feature type="compositionally biased region" description="Basic and acidic residues" evidence="2">
    <location>
        <begin position="307"/>
        <end position="325"/>
    </location>
</feature>
<accession>A0A915BW57</accession>
<feature type="compositionally biased region" description="Basic and acidic residues" evidence="2">
    <location>
        <begin position="346"/>
        <end position="358"/>
    </location>
</feature>
<proteinExistence type="inferred from homology"/>
<feature type="compositionally biased region" description="Acidic residues" evidence="2">
    <location>
        <begin position="1"/>
        <end position="30"/>
    </location>
</feature>
<dbReference type="GO" id="GO:0006937">
    <property type="term" value="P:regulation of muscle contraction"/>
    <property type="evidence" value="ECO:0007669"/>
    <property type="project" value="InterPro"/>
</dbReference>
<feature type="region of interest" description="Disordered" evidence="2">
    <location>
        <begin position="306"/>
        <end position="325"/>
    </location>
</feature>
<dbReference type="InterPro" id="IPR001978">
    <property type="entry name" value="Troponin"/>
</dbReference>
<dbReference type="GO" id="GO:0005861">
    <property type="term" value="C:troponin complex"/>
    <property type="evidence" value="ECO:0007669"/>
    <property type="project" value="InterPro"/>
</dbReference>
<protein>
    <submittedName>
        <fullName evidence="4">Troponin T</fullName>
    </submittedName>
</protein>
<dbReference type="Pfam" id="PF00992">
    <property type="entry name" value="Troponin"/>
    <property type="match status" value="1"/>
</dbReference>
<dbReference type="PANTHER" id="PTHR11521:SF1">
    <property type="entry name" value="TROPONIN T, SKELETAL MUSCLE"/>
    <property type="match status" value="1"/>
</dbReference>
<feature type="compositionally biased region" description="Low complexity" evidence="2">
    <location>
        <begin position="165"/>
        <end position="181"/>
    </location>
</feature>
<keyword evidence="3" id="KW-1185">Reference proteome</keyword>
<feature type="compositionally biased region" description="Basic and acidic residues" evidence="2">
    <location>
        <begin position="107"/>
        <end position="163"/>
    </location>
</feature>
<dbReference type="InterPro" id="IPR027707">
    <property type="entry name" value="TNNT"/>
</dbReference>
<dbReference type="WBParaSite" id="PgR064_g033_t01">
    <property type="protein sequence ID" value="PgR064_g033_t01"/>
    <property type="gene ID" value="PgR064_g033"/>
</dbReference>
<feature type="region of interest" description="Disordered" evidence="2">
    <location>
        <begin position="330"/>
        <end position="426"/>
    </location>
</feature>
<feature type="region of interest" description="Disordered" evidence="2">
    <location>
        <begin position="1"/>
        <end position="181"/>
    </location>
</feature>
<dbReference type="Gene3D" id="1.20.5.350">
    <property type="match status" value="1"/>
</dbReference>
<evidence type="ECO:0000256" key="1">
    <source>
        <dbReference type="ARBA" id="ARBA00008330"/>
    </source>
</evidence>
<dbReference type="Proteomes" id="UP000887569">
    <property type="component" value="Unplaced"/>
</dbReference>
<dbReference type="SUPFAM" id="SSF90250">
    <property type="entry name" value="Troponin coil-coiled subunits"/>
    <property type="match status" value="1"/>
</dbReference>
<evidence type="ECO:0000313" key="3">
    <source>
        <dbReference type="Proteomes" id="UP000887569"/>
    </source>
</evidence>
<reference evidence="4" key="1">
    <citation type="submission" date="2022-11" db="UniProtKB">
        <authorList>
            <consortium name="WormBaseParasite"/>
        </authorList>
    </citation>
    <scope>IDENTIFICATION</scope>
</reference>
<evidence type="ECO:0000313" key="4">
    <source>
        <dbReference type="WBParaSite" id="PgR064_g033_t01"/>
    </source>
</evidence>
<dbReference type="InterPro" id="IPR038077">
    <property type="entry name" value="Troponin_sf"/>
</dbReference>
<dbReference type="GO" id="GO:0006936">
    <property type="term" value="P:muscle contraction"/>
    <property type="evidence" value="ECO:0007669"/>
    <property type="project" value="TreeGrafter"/>
</dbReference>
<dbReference type="GO" id="GO:0045214">
    <property type="term" value="P:sarcomere organization"/>
    <property type="evidence" value="ECO:0007669"/>
    <property type="project" value="TreeGrafter"/>
</dbReference>
<evidence type="ECO:0000256" key="2">
    <source>
        <dbReference type="SAM" id="MobiDB-lite"/>
    </source>
</evidence>
<name>A0A915BW57_PARUN</name>
<sequence length="426" mass="49753">MSDEEDQVADEAEEEIEEDEEEEGEEEEAHEEEHQTAQPEPEADEHHEESRTRRPPAEKAEDEPKEMNEAEKAMLAAKKRHEEEEAAKMQDYEERRRQEREQEEEELRQLKERQEQRKLQREEEEREMAERRRLDEERRRTEEEERKKRLENEKRRREAERLKRQQMMAGSFAGAASGQSGRNFVISKSDKSKLANLAGVNAKSDMHKEQKEEARRNFIAAISRMPDISELLVNDLKQRIVQLHQRICKLEADKYDLEKRHERQEYDLKELHERQLQVARNKALKKGLDPNEAVSSLHPPKVNVASKFDRQTDRRSYSDRRNLYEHPVVKKPPKIAHGTARPPPEWGRRDNEELEQLRKNRGPVKYTELVKAEGDAARPPVQPIPLSIPDPDEVEDEPPAPAPDEVKDEPPAPAPAAAPVEAEDGN</sequence>
<organism evidence="3 4">
    <name type="scientific">Parascaris univalens</name>
    <name type="common">Nematode worm</name>
    <dbReference type="NCBI Taxonomy" id="6257"/>
    <lineage>
        <taxon>Eukaryota</taxon>
        <taxon>Metazoa</taxon>
        <taxon>Ecdysozoa</taxon>
        <taxon>Nematoda</taxon>
        <taxon>Chromadorea</taxon>
        <taxon>Rhabditida</taxon>
        <taxon>Spirurina</taxon>
        <taxon>Ascaridomorpha</taxon>
        <taxon>Ascaridoidea</taxon>
        <taxon>Ascarididae</taxon>
        <taxon>Parascaris</taxon>
    </lineage>
</organism>
<dbReference type="AlphaFoldDB" id="A0A915BW57"/>
<dbReference type="GO" id="GO:0005523">
    <property type="term" value="F:tropomyosin binding"/>
    <property type="evidence" value="ECO:0007669"/>
    <property type="project" value="TreeGrafter"/>
</dbReference>